<proteinExistence type="predicted"/>
<gene>
    <name evidence="1" type="ORF">CCUR1050_LOCUS4444</name>
</gene>
<evidence type="ECO:0000313" key="1">
    <source>
        <dbReference type="EMBL" id="CAD8626766.1"/>
    </source>
</evidence>
<sequence>MLSEDASRDLVISFMRWHGLLTRSSAGQGMHKIPNEVVGACGGLLASVEQAMSQLHFNVRSVINAPSGQKVLDMHKAVFETMTTRFDNSISETAIVGFAEVRLRVQGHYEGFRVFCEGSVTGWKRFDLMLVDPASESILLLEYKRLRPGSDQIQQDLSLHGRAIQLFKADSVTEGNNQLLQFEIMPSKQKFHKGAKTVQELVQIAWNQVSTYAELLRSNPMYSNYKCTRGVVILATTSRASKDGEIFTSVVGVWLESEMGAHSSTAL</sequence>
<reference evidence="1" key="1">
    <citation type="submission" date="2021-01" db="EMBL/GenBank/DDBJ databases">
        <authorList>
            <person name="Corre E."/>
            <person name="Pelletier E."/>
            <person name="Niang G."/>
            <person name="Scheremetjew M."/>
            <person name="Finn R."/>
            <person name="Kale V."/>
            <person name="Holt S."/>
            <person name="Cochrane G."/>
            <person name="Meng A."/>
            <person name="Brown T."/>
            <person name="Cohen L."/>
        </authorList>
    </citation>
    <scope>NUCLEOTIDE SEQUENCE</scope>
    <source>
        <strain evidence="1">CCAP979/52</strain>
    </source>
</reference>
<accession>A0A7S0QEY4</accession>
<name>A0A7S0QEY4_9CRYP</name>
<dbReference type="AlphaFoldDB" id="A0A7S0QEY4"/>
<organism evidence="1">
    <name type="scientific">Cryptomonas curvata</name>
    <dbReference type="NCBI Taxonomy" id="233186"/>
    <lineage>
        <taxon>Eukaryota</taxon>
        <taxon>Cryptophyceae</taxon>
        <taxon>Cryptomonadales</taxon>
        <taxon>Cryptomonadaceae</taxon>
        <taxon>Cryptomonas</taxon>
    </lineage>
</organism>
<dbReference type="EMBL" id="HBEZ01007979">
    <property type="protein sequence ID" value="CAD8626766.1"/>
    <property type="molecule type" value="Transcribed_RNA"/>
</dbReference>
<protein>
    <submittedName>
        <fullName evidence="1">Uncharacterized protein</fullName>
    </submittedName>
</protein>